<feature type="transmembrane region" description="Helical" evidence="17">
    <location>
        <begin position="239"/>
        <end position="262"/>
    </location>
</feature>
<dbReference type="InterPro" id="IPR006189">
    <property type="entry name" value="CHASE_dom"/>
</dbReference>
<dbReference type="Gene3D" id="3.30.450.350">
    <property type="entry name" value="CHASE domain"/>
    <property type="match status" value="1"/>
</dbReference>
<dbReference type="SUPFAM" id="SSF52172">
    <property type="entry name" value="CheY-like"/>
    <property type="match status" value="1"/>
</dbReference>
<evidence type="ECO:0000256" key="14">
    <source>
        <dbReference type="ARBA" id="ARBA00023136"/>
    </source>
</evidence>
<dbReference type="InterPro" id="IPR003661">
    <property type="entry name" value="HisK_dim/P_dom"/>
</dbReference>
<dbReference type="PROSITE" id="PS50109">
    <property type="entry name" value="HIS_KIN"/>
    <property type="match status" value="1"/>
</dbReference>
<evidence type="ECO:0000256" key="6">
    <source>
        <dbReference type="ARBA" id="ARBA00022553"/>
    </source>
</evidence>
<dbReference type="FunFam" id="3.30.565.10:FF:000010">
    <property type="entry name" value="Sensor histidine kinase RcsC"/>
    <property type="match status" value="1"/>
</dbReference>
<dbReference type="AlphaFoldDB" id="A0A844ZI86"/>
<dbReference type="CDD" id="cd00082">
    <property type="entry name" value="HisKA"/>
    <property type="match status" value="1"/>
</dbReference>
<evidence type="ECO:0000256" key="13">
    <source>
        <dbReference type="ARBA" id="ARBA00023012"/>
    </source>
</evidence>
<protein>
    <recommendedName>
        <fullName evidence="3">histidine kinase</fullName>
        <ecNumber evidence="3">2.7.13.3</ecNumber>
    </recommendedName>
</protein>
<dbReference type="CDD" id="cd17546">
    <property type="entry name" value="REC_hyHK_CKI1_RcsC-like"/>
    <property type="match status" value="1"/>
</dbReference>
<dbReference type="InterPro" id="IPR042240">
    <property type="entry name" value="CHASE_sf"/>
</dbReference>
<feature type="modified residue" description="4-aspartylphosphate" evidence="16">
    <location>
        <position position="1065"/>
    </location>
</feature>
<keyword evidence="9" id="KW-0547">Nucleotide-binding</keyword>
<dbReference type="PROSITE" id="PS50110">
    <property type="entry name" value="RESPONSE_REGULATORY"/>
    <property type="match status" value="1"/>
</dbReference>
<gene>
    <name evidence="24" type="ORF">GRI32_01970</name>
</gene>
<feature type="modified residue" description="Phosphohistidine" evidence="15">
    <location>
        <position position="1193"/>
    </location>
</feature>
<reference evidence="24 25" key="1">
    <citation type="submission" date="2019-12" db="EMBL/GenBank/DDBJ databases">
        <title>Genomic-based taxomic classification of the family Erythrobacteraceae.</title>
        <authorList>
            <person name="Xu L."/>
        </authorList>
    </citation>
    <scope>NUCLEOTIDE SEQUENCE [LARGE SCALE GENOMIC DNA]</scope>
    <source>
        <strain evidence="24 25">JCM 16339</strain>
    </source>
</reference>
<keyword evidence="5" id="KW-0997">Cell inner membrane</keyword>
<feature type="domain" description="HPt" evidence="23">
    <location>
        <begin position="1149"/>
        <end position="1245"/>
    </location>
</feature>
<dbReference type="GO" id="GO:0005886">
    <property type="term" value="C:plasma membrane"/>
    <property type="evidence" value="ECO:0007669"/>
    <property type="project" value="UniProtKB-SubCell"/>
</dbReference>
<evidence type="ECO:0000256" key="9">
    <source>
        <dbReference type="ARBA" id="ARBA00022741"/>
    </source>
</evidence>
<dbReference type="InterPro" id="IPR000014">
    <property type="entry name" value="PAS"/>
</dbReference>
<dbReference type="SMART" id="SM00388">
    <property type="entry name" value="HisKA"/>
    <property type="match status" value="1"/>
</dbReference>
<dbReference type="Pfam" id="PF08447">
    <property type="entry name" value="PAS_3"/>
    <property type="match status" value="1"/>
</dbReference>
<dbReference type="CDD" id="cd16922">
    <property type="entry name" value="HATPase_EvgS-ArcB-TorS-like"/>
    <property type="match status" value="1"/>
</dbReference>
<dbReference type="Pfam" id="PF00512">
    <property type="entry name" value="HisKA"/>
    <property type="match status" value="1"/>
</dbReference>
<dbReference type="SUPFAM" id="SSF47226">
    <property type="entry name" value="Histidine-containing phosphotransfer domain, HPT domain"/>
    <property type="match status" value="1"/>
</dbReference>
<comment type="caution">
    <text evidence="24">The sequence shown here is derived from an EMBL/GenBank/DDBJ whole genome shotgun (WGS) entry which is preliminary data.</text>
</comment>
<dbReference type="PROSITE" id="PS50839">
    <property type="entry name" value="CHASE"/>
    <property type="match status" value="1"/>
</dbReference>
<evidence type="ECO:0000256" key="10">
    <source>
        <dbReference type="ARBA" id="ARBA00022777"/>
    </source>
</evidence>
<dbReference type="Pfam" id="PF02518">
    <property type="entry name" value="HATPase_c"/>
    <property type="match status" value="1"/>
</dbReference>
<dbReference type="SMART" id="SM00091">
    <property type="entry name" value="PAS"/>
    <property type="match status" value="1"/>
</dbReference>
<dbReference type="PANTHER" id="PTHR43047">
    <property type="entry name" value="TWO-COMPONENT HISTIDINE PROTEIN KINASE"/>
    <property type="match status" value="1"/>
</dbReference>
<dbReference type="Gene3D" id="1.10.287.130">
    <property type="match status" value="1"/>
</dbReference>
<dbReference type="EC" id="2.7.13.3" evidence="3"/>
<feature type="domain" description="CHASE" evidence="22">
    <location>
        <begin position="342"/>
        <end position="555"/>
    </location>
</feature>
<dbReference type="CDD" id="cd00130">
    <property type="entry name" value="PAS"/>
    <property type="match status" value="1"/>
</dbReference>
<dbReference type="InterPro" id="IPR004358">
    <property type="entry name" value="Sig_transdc_His_kin-like_C"/>
</dbReference>
<dbReference type="SMART" id="SM00387">
    <property type="entry name" value="HATPase_c"/>
    <property type="match status" value="1"/>
</dbReference>
<dbReference type="GO" id="GO:0009927">
    <property type="term" value="F:histidine phosphotransfer kinase activity"/>
    <property type="evidence" value="ECO:0007669"/>
    <property type="project" value="TreeGrafter"/>
</dbReference>
<dbReference type="Proteomes" id="UP000435243">
    <property type="component" value="Unassembled WGS sequence"/>
</dbReference>
<dbReference type="PROSITE" id="PS50112">
    <property type="entry name" value="PAS"/>
    <property type="match status" value="1"/>
</dbReference>
<evidence type="ECO:0000256" key="17">
    <source>
        <dbReference type="SAM" id="Phobius"/>
    </source>
</evidence>
<dbReference type="Pfam" id="PF05231">
    <property type="entry name" value="MASE1"/>
    <property type="match status" value="1"/>
</dbReference>
<dbReference type="InterPro" id="IPR001610">
    <property type="entry name" value="PAC"/>
</dbReference>
<sequence length="1245" mass="134811">MILPLFLRKLSDGSYQRQPVAKRRFRQCRLCQPCRARRIATRADTPGGEPFEGPAEGIVTPARGEGVVAVTSLTGTNPEPLTTRQKMLGIAAMALAYGLAGWLGLLLAVPPGYATFIWPASGMAIAGLIIFGRNLWPGIWLGSFAVNLANGSPMTSGTIEWIAVVNAGVIAAGSSVQALFATTALRRLLGQPINIKGARDVATLIVVGGPLSCLIAATVGTAILWFNGAVPTAMVWSNWLTWWCGDMAGVLLIVPIALFAAWREPKLIWRGTPITPLTRSMTIGLFCLMGATLTAWIVTSEVVYERNLATFNAMAADSEEALSHRLQSYRQSLDGGAAIIDASDQISRQDWIDYIDIIGIEELPGINGIGFIQPMANGDEENFVRRGMADGLPPFQVHPASDRPTRFIIKYIEPIEGNLAALGLDISFEVNRRDAAEQSRDSGEARITRRITLVQDDAQTPGFLLLRPVYTRGLPLETAADRQHALRGWVYAPFIASRFLSGLTSSQAEQFTIDVYDGTSIDPDHQIFAGSLPDTNPAFTIRKTIPVMGQNWTLVWKSTPQFEHSSINNEPPLVLVGGILLTLCFGGLLQSYARREAQVHEQVMEKTRKHKEAADALYESERRFSDLAGLSPAGIIRTNPSGTCIYANDSWLELSGLDEPAALSSDWIAAIHPEDRAEFHAAWMGAIEDRAEHRGTFRFVHRDGSVRWVDMISRPELTDDGILRGTIAVAMDVTRRMLMEGALQSARARAEAAVEAKSSFLANMSHEIRTPMNGVIGFTELLLASPLDDEQRRQTQLIADSGKAMMRLLNDILDLSKLEAGQMRIASEPTNLRQVIHGCITLMQALATEKQLELTCDIDDAVPALISSDGLRIRQILLNLLGNALKFTSKGSVTVRACVDPHDGERAIVEIADTGIGIAPERQAAIFSDFVQADFTIARDHGGTGLGLAISRKLAQLIDGEITLESQPGRGSVFRLTLPAKVLENGAQNQLPPDAAAPQLRRFARVPRCQRILLVEDHDINQILMKDMLSRIGLDVEIADNGAIAVEAVARAASENNSFDLVLMDMSMPVMSGVEATRAIRAAGHDAASLPIVALTANAFADDIANCLAAGMQAHLSKPIGLQDLESAIAQWSRKSGDVVSPVASAVEAPRPGSALQGRYHQRKKATLERVEAFVSAGDLDDATVEEVADLLHKLAGTAGMFGEEELGKQARILEVGLKTWPEQSSELDIIEKAGSVLAAMRQAA</sequence>
<dbReference type="PANTHER" id="PTHR43047:SF72">
    <property type="entry name" value="OSMOSENSING HISTIDINE PROTEIN KINASE SLN1"/>
    <property type="match status" value="1"/>
</dbReference>
<dbReference type="InterPro" id="IPR011006">
    <property type="entry name" value="CheY-like_superfamily"/>
</dbReference>
<keyword evidence="11" id="KW-0067">ATP-binding</keyword>
<dbReference type="InterPro" id="IPR000700">
    <property type="entry name" value="PAS-assoc_C"/>
</dbReference>
<evidence type="ECO:0000256" key="16">
    <source>
        <dbReference type="PROSITE-ProRule" id="PRU00169"/>
    </source>
</evidence>
<evidence type="ECO:0000256" key="12">
    <source>
        <dbReference type="ARBA" id="ARBA00022989"/>
    </source>
</evidence>
<dbReference type="SUPFAM" id="SSF55874">
    <property type="entry name" value="ATPase domain of HSP90 chaperone/DNA topoisomerase II/histidine kinase"/>
    <property type="match status" value="1"/>
</dbReference>
<keyword evidence="13" id="KW-0902">Two-component regulatory system</keyword>
<dbReference type="SMART" id="SM00086">
    <property type="entry name" value="PAC"/>
    <property type="match status" value="1"/>
</dbReference>
<feature type="domain" description="Response regulatory" evidence="19">
    <location>
        <begin position="1011"/>
        <end position="1133"/>
    </location>
</feature>
<evidence type="ECO:0000259" key="18">
    <source>
        <dbReference type="PROSITE" id="PS50109"/>
    </source>
</evidence>
<dbReference type="InterPro" id="IPR008207">
    <property type="entry name" value="Sig_transdc_His_kin_Hpt_dom"/>
</dbReference>
<evidence type="ECO:0000256" key="1">
    <source>
        <dbReference type="ARBA" id="ARBA00000085"/>
    </source>
</evidence>
<keyword evidence="10" id="KW-0418">Kinase</keyword>
<dbReference type="InterPro" id="IPR036097">
    <property type="entry name" value="HisK_dim/P_sf"/>
</dbReference>
<evidence type="ECO:0000256" key="11">
    <source>
        <dbReference type="ARBA" id="ARBA00022840"/>
    </source>
</evidence>
<evidence type="ECO:0000259" key="22">
    <source>
        <dbReference type="PROSITE" id="PS50839"/>
    </source>
</evidence>
<proteinExistence type="predicted"/>
<feature type="transmembrane region" description="Helical" evidence="17">
    <location>
        <begin position="283"/>
        <end position="304"/>
    </location>
</feature>
<dbReference type="SMART" id="SM00448">
    <property type="entry name" value="REC"/>
    <property type="match status" value="1"/>
</dbReference>
<dbReference type="PRINTS" id="PR00344">
    <property type="entry name" value="BCTRLSENSOR"/>
</dbReference>
<feature type="transmembrane region" description="Helical" evidence="17">
    <location>
        <begin position="87"/>
        <end position="107"/>
    </location>
</feature>
<dbReference type="Gene3D" id="3.30.450.20">
    <property type="entry name" value="PAS domain"/>
    <property type="match status" value="1"/>
</dbReference>
<dbReference type="EMBL" id="WTYY01000001">
    <property type="protein sequence ID" value="MXO87498.1"/>
    <property type="molecule type" value="Genomic_DNA"/>
</dbReference>
<dbReference type="SMART" id="SM01079">
    <property type="entry name" value="CHASE"/>
    <property type="match status" value="1"/>
</dbReference>
<dbReference type="SUPFAM" id="SSF47384">
    <property type="entry name" value="Homodimeric domain of signal transducing histidine kinase"/>
    <property type="match status" value="1"/>
</dbReference>
<dbReference type="GO" id="GO:0000155">
    <property type="term" value="F:phosphorelay sensor kinase activity"/>
    <property type="evidence" value="ECO:0007669"/>
    <property type="project" value="InterPro"/>
</dbReference>
<dbReference type="InterPro" id="IPR001789">
    <property type="entry name" value="Sig_transdc_resp-reg_receiver"/>
</dbReference>
<dbReference type="FunFam" id="1.10.287.130:FF:000004">
    <property type="entry name" value="Ethylene receptor 1"/>
    <property type="match status" value="1"/>
</dbReference>
<keyword evidence="8 17" id="KW-0812">Transmembrane</keyword>
<accession>A0A844ZI86</accession>
<evidence type="ECO:0000256" key="15">
    <source>
        <dbReference type="PROSITE-ProRule" id="PRU00110"/>
    </source>
</evidence>
<dbReference type="PROSITE" id="PS50894">
    <property type="entry name" value="HPT"/>
    <property type="match status" value="1"/>
</dbReference>
<feature type="transmembrane region" description="Helical" evidence="17">
    <location>
        <begin position="201"/>
        <end position="227"/>
    </location>
</feature>
<keyword evidence="4" id="KW-1003">Cell membrane</keyword>
<evidence type="ECO:0000256" key="5">
    <source>
        <dbReference type="ARBA" id="ARBA00022519"/>
    </source>
</evidence>
<dbReference type="InterPro" id="IPR036641">
    <property type="entry name" value="HPT_dom_sf"/>
</dbReference>
<evidence type="ECO:0000259" key="23">
    <source>
        <dbReference type="PROSITE" id="PS50894"/>
    </source>
</evidence>
<dbReference type="InterPro" id="IPR007895">
    <property type="entry name" value="MASE1"/>
</dbReference>
<evidence type="ECO:0000256" key="4">
    <source>
        <dbReference type="ARBA" id="ARBA00022475"/>
    </source>
</evidence>
<evidence type="ECO:0000259" key="19">
    <source>
        <dbReference type="PROSITE" id="PS50110"/>
    </source>
</evidence>
<comment type="catalytic activity">
    <reaction evidence="1">
        <text>ATP + protein L-histidine = ADP + protein N-phospho-L-histidine.</text>
        <dbReference type="EC" id="2.7.13.3"/>
    </reaction>
</comment>
<dbReference type="Pfam" id="PF00072">
    <property type="entry name" value="Response_reg"/>
    <property type="match status" value="1"/>
</dbReference>
<evidence type="ECO:0000256" key="7">
    <source>
        <dbReference type="ARBA" id="ARBA00022679"/>
    </source>
</evidence>
<dbReference type="Gene3D" id="3.40.50.2300">
    <property type="match status" value="1"/>
</dbReference>
<feature type="domain" description="PAC" evidence="21">
    <location>
        <begin position="693"/>
        <end position="745"/>
    </location>
</feature>
<dbReference type="InterPro" id="IPR013655">
    <property type="entry name" value="PAS_fold_3"/>
</dbReference>
<feature type="domain" description="Histidine kinase" evidence="18">
    <location>
        <begin position="763"/>
        <end position="982"/>
    </location>
</feature>
<dbReference type="SUPFAM" id="SSF55785">
    <property type="entry name" value="PYP-like sensor domain (PAS domain)"/>
    <property type="match status" value="1"/>
</dbReference>
<feature type="domain" description="PAS" evidence="20">
    <location>
        <begin position="620"/>
        <end position="690"/>
    </location>
</feature>
<dbReference type="Gene3D" id="3.30.565.10">
    <property type="entry name" value="Histidine kinase-like ATPase, C-terminal domain"/>
    <property type="match status" value="1"/>
</dbReference>
<organism evidence="24 25">
    <name type="scientific">Alteraurantiacibacter aestuarii</name>
    <dbReference type="NCBI Taxonomy" id="650004"/>
    <lineage>
        <taxon>Bacteria</taxon>
        <taxon>Pseudomonadati</taxon>
        <taxon>Pseudomonadota</taxon>
        <taxon>Alphaproteobacteria</taxon>
        <taxon>Sphingomonadales</taxon>
        <taxon>Erythrobacteraceae</taxon>
        <taxon>Alteraurantiacibacter</taxon>
    </lineage>
</organism>
<keyword evidence="14 17" id="KW-0472">Membrane</keyword>
<evidence type="ECO:0000256" key="3">
    <source>
        <dbReference type="ARBA" id="ARBA00012438"/>
    </source>
</evidence>
<dbReference type="InterPro" id="IPR003594">
    <property type="entry name" value="HATPase_dom"/>
</dbReference>
<evidence type="ECO:0000259" key="20">
    <source>
        <dbReference type="PROSITE" id="PS50112"/>
    </source>
</evidence>
<keyword evidence="6 16" id="KW-0597">Phosphoprotein</keyword>
<dbReference type="GO" id="GO:0005524">
    <property type="term" value="F:ATP binding"/>
    <property type="evidence" value="ECO:0007669"/>
    <property type="project" value="UniProtKB-KW"/>
</dbReference>
<evidence type="ECO:0000259" key="21">
    <source>
        <dbReference type="PROSITE" id="PS50113"/>
    </source>
</evidence>
<dbReference type="InterPro" id="IPR005467">
    <property type="entry name" value="His_kinase_dom"/>
</dbReference>
<comment type="subcellular location">
    <subcellularLocation>
        <location evidence="2">Cell inner membrane</location>
        <topology evidence="2">Multi-pass membrane protein</topology>
    </subcellularLocation>
</comment>
<dbReference type="NCBIfam" id="TIGR00229">
    <property type="entry name" value="sensory_box"/>
    <property type="match status" value="1"/>
</dbReference>
<evidence type="ECO:0000313" key="24">
    <source>
        <dbReference type="EMBL" id="MXO87498.1"/>
    </source>
</evidence>
<dbReference type="PROSITE" id="PS50113">
    <property type="entry name" value="PAC"/>
    <property type="match status" value="1"/>
</dbReference>
<keyword evidence="7" id="KW-0808">Transferase</keyword>
<name>A0A844ZI86_9SPHN</name>
<evidence type="ECO:0000256" key="2">
    <source>
        <dbReference type="ARBA" id="ARBA00004429"/>
    </source>
</evidence>
<dbReference type="InterPro" id="IPR036890">
    <property type="entry name" value="HATPase_C_sf"/>
</dbReference>
<evidence type="ECO:0000256" key="8">
    <source>
        <dbReference type="ARBA" id="ARBA00022692"/>
    </source>
</evidence>
<keyword evidence="12 17" id="KW-1133">Transmembrane helix</keyword>
<dbReference type="InterPro" id="IPR035965">
    <property type="entry name" value="PAS-like_dom_sf"/>
</dbReference>
<keyword evidence="25" id="KW-1185">Reference proteome</keyword>
<dbReference type="Pfam" id="PF03924">
    <property type="entry name" value="CHASE"/>
    <property type="match status" value="1"/>
</dbReference>
<evidence type="ECO:0000313" key="25">
    <source>
        <dbReference type="Proteomes" id="UP000435243"/>
    </source>
</evidence>
<feature type="transmembrane region" description="Helical" evidence="17">
    <location>
        <begin position="161"/>
        <end position="180"/>
    </location>
</feature>